<keyword evidence="3" id="KW-1185">Reference proteome</keyword>
<feature type="region of interest" description="Disordered" evidence="1">
    <location>
        <begin position="161"/>
        <end position="393"/>
    </location>
</feature>
<sequence>MRRQTRSKPADDLKALKSKGTSVSNVTGAVQYMRSSNDRPNSTQQPQLPSLDDRDEERIIAQDVLATSSNLEATGAKPFTESTPLARPRRKPKLPKVALATAKPSSSLPPSSPLPPTSDDRPILVVQPKELDWLDEQEEEDAVDDPFGFLAAERKLKKKRELMGGPHKAASWTKPEPPDGVYGMPAEEVGDDLYANEEVEAFAEVDGDQDGGDIEHSTPRPPATPHKRAVKRRSVDTPSSSGLHTPHTGSMPSSPSPSKMNRSADLSNLSPNISLAGRKSAGKQVRKKSRTVPEQQEYDQIIEPEEHTKRLERLLPKRNLRRNAIESINNTRGGRGRMSTRRGSVRTTDTDTESESRKRVGRKLSAKARGKRKATQTKPKPESIDMERDDSEGRQVRLDYFKKLEGYELHKENVYVV</sequence>
<dbReference type="OrthoDB" id="3234283at2759"/>
<evidence type="ECO:0000256" key="1">
    <source>
        <dbReference type="SAM" id="MobiDB-lite"/>
    </source>
</evidence>
<protein>
    <submittedName>
        <fullName evidence="2">Uncharacterized protein</fullName>
    </submittedName>
</protein>
<dbReference type="EMBL" id="KB469302">
    <property type="protein sequence ID" value="EPQ55294.1"/>
    <property type="molecule type" value="Genomic_DNA"/>
</dbReference>
<feature type="compositionally biased region" description="Polar residues" evidence="1">
    <location>
        <begin position="259"/>
        <end position="273"/>
    </location>
</feature>
<reference evidence="2 3" key="1">
    <citation type="journal article" date="2012" name="Science">
        <title>The Paleozoic origin of enzymatic lignin decomposition reconstructed from 31 fungal genomes.</title>
        <authorList>
            <person name="Floudas D."/>
            <person name="Binder M."/>
            <person name="Riley R."/>
            <person name="Barry K."/>
            <person name="Blanchette R.A."/>
            <person name="Henrissat B."/>
            <person name="Martinez A.T."/>
            <person name="Otillar R."/>
            <person name="Spatafora J.W."/>
            <person name="Yadav J.S."/>
            <person name="Aerts A."/>
            <person name="Benoit I."/>
            <person name="Boyd A."/>
            <person name="Carlson A."/>
            <person name="Copeland A."/>
            <person name="Coutinho P.M."/>
            <person name="de Vries R.P."/>
            <person name="Ferreira P."/>
            <person name="Findley K."/>
            <person name="Foster B."/>
            <person name="Gaskell J."/>
            <person name="Glotzer D."/>
            <person name="Gorecki P."/>
            <person name="Heitman J."/>
            <person name="Hesse C."/>
            <person name="Hori C."/>
            <person name="Igarashi K."/>
            <person name="Jurgens J.A."/>
            <person name="Kallen N."/>
            <person name="Kersten P."/>
            <person name="Kohler A."/>
            <person name="Kuees U."/>
            <person name="Kumar T.K.A."/>
            <person name="Kuo A."/>
            <person name="LaButti K."/>
            <person name="Larrondo L.F."/>
            <person name="Lindquist E."/>
            <person name="Ling A."/>
            <person name="Lombard V."/>
            <person name="Lucas S."/>
            <person name="Lundell T."/>
            <person name="Martin R."/>
            <person name="McLaughlin D.J."/>
            <person name="Morgenstern I."/>
            <person name="Morin E."/>
            <person name="Murat C."/>
            <person name="Nagy L.G."/>
            <person name="Nolan M."/>
            <person name="Ohm R.A."/>
            <person name="Patyshakuliyeva A."/>
            <person name="Rokas A."/>
            <person name="Ruiz-Duenas F.J."/>
            <person name="Sabat G."/>
            <person name="Salamov A."/>
            <person name="Samejima M."/>
            <person name="Schmutz J."/>
            <person name="Slot J.C."/>
            <person name="St John F."/>
            <person name="Stenlid J."/>
            <person name="Sun H."/>
            <person name="Sun S."/>
            <person name="Syed K."/>
            <person name="Tsang A."/>
            <person name="Wiebenga A."/>
            <person name="Young D."/>
            <person name="Pisabarro A."/>
            <person name="Eastwood D.C."/>
            <person name="Martin F."/>
            <person name="Cullen D."/>
            <person name="Grigoriev I.V."/>
            <person name="Hibbett D.S."/>
        </authorList>
    </citation>
    <scope>NUCLEOTIDE SEQUENCE [LARGE SCALE GENOMIC DNA]</scope>
    <source>
        <strain evidence="2 3">ATCC 11539</strain>
    </source>
</reference>
<dbReference type="Proteomes" id="UP000030669">
    <property type="component" value="Unassembled WGS sequence"/>
</dbReference>
<proteinExistence type="predicted"/>
<evidence type="ECO:0000313" key="3">
    <source>
        <dbReference type="Proteomes" id="UP000030669"/>
    </source>
</evidence>
<feature type="compositionally biased region" description="Basic residues" evidence="1">
    <location>
        <begin position="280"/>
        <end position="290"/>
    </location>
</feature>
<feature type="compositionally biased region" description="Basic residues" evidence="1">
    <location>
        <begin position="359"/>
        <end position="375"/>
    </location>
</feature>
<dbReference type="eggNOG" id="ENOG502QYCQ">
    <property type="taxonomic scope" value="Eukaryota"/>
</dbReference>
<dbReference type="HOGENOM" id="CLU_631796_0_0_1"/>
<dbReference type="OMA" id="EYHIHEE"/>
<feature type="compositionally biased region" description="Acidic residues" evidence="1">
    <location>
        <begin position="188"/>
        <end position="212"/>
    </location>
</feature>
<feature type="compositionally biased region" description="Basic and acidic residues" evidence="1">
    <location>
        <begin position="379"/>
        <end position="393"/>
    </location>
</feature>
<gene>
    <name evidence="2" type="ORF">GLOTRDRAFT_138887</name>
</gene>
<dbReference type="KEGG" id="gtr:GLOTRDRAFT_138887"/>
<dbReference type="GeneID" id="19304106"/>
<evidence type="ECO:0000313" key="2">
    <source>
        <dbReference type="EMBL" id="EPQ55294.1"/>
    </source>
</evidence>
<feature type="compositionally biased region" description="Basic residues" evidence="1">
    <location>
        <begin position="334"/>
        <end position="344"/>
    </location>
</feature>
<dbReference type="STRING" id="670483.S7RQV4"/>
<organism evidence="2 3">
    <name type="scientific">Gloeophyllum trabeum (strain ATCC 11539 / FP-39264 / Madison 617)</name>
    <name type="common">Brown rot fungus</name>
    <dbReference type="NCBI Taxonomy" id="670483"/>
    <lineage>
        <taxon>Eukaryota</taxon>
        <taxon>Fungi</taxon>
        <taxon>Dikarya</taxon>
        <taxon>Basidiomycota</taxon>
        <taxon>Agaricomycotina</taxon>
        <taxon>Agaricomycetes</taxon>
        <taxon>Gloeophyllales</taxon>
        <taxon>Gloeophyllaceae</taxon>
        <taxon>Gloeophyllum</taxon>
    </lineage>
</organism>
<feature type="region of interest" description="Disordered" evidence="1">
    <location>
        <begin position="1"/>
        <end position="123"/>
    </location>
</feature>
<dbReference type="RefSeq" id="XP_007866439.1">
    <property type="nucleotide sequence ID" value="XM_007868248.1"/>
</dbReference>
<feature type="compositionally biased region" description="Basic and acidic residues" evidence="1">
    <location>
        <begin position="304"/>
        <end position="315"/>
    </location>
</feature>
<accession>S7RQV4</accession>
<feature type="compositionally biased region" description="Low complexity" evidence="1">
    <location>
        <begin position="95"/>
        <end position="109"/>
    </location>
</feature>
<name>S7RQV4_GLOTA</name>
<dbReference type="AlphaFoldDB" id="S7RQV4"/>
<feature type="compositionally biased region" description="Polar residues" evidence="1">
    <location>
        <begin position="19"/>
        <end position="48"/>
    </location>
</feature>